<keyword evidence="9" id="KW-0805">Transcription regulation</keyword>
<dbReference type="PATRIC" id="fig|336831.14.peg.1456"/>
<sequence length="465" mass="52058">MKHQPVSPMLSHTVCQQARLARDPRFDGLFFTAVNSTGIYCRPICPAKAPAEQHVSYFFSAAEASRAGYRPCLRCRPDSAPGSAAWHGTHTTLYRALRLIAEGGLQQQNQQQLAERLGISDRYLRKLFRQQLGLTPTQYALHSQVLFAKKLLHETQLSITSIAYQAGFNSVRRFNDAFGKQLQLSPSAIRRQRQPVNGNGIELELSYRPPLAWNEMLSFWQARTLDGIDWVADQRYGRTFDYLEQPGWFEVCPKTSSSLTLTLHWPGQQGLAGLVQHLRRLLDLDANMLQIEQQLSRHPLFSRALLSGLRIPGLWNSWEAGVRAILGQQVSVAGARSQLNRLVQALGALVGTDKRLFPTPQAVLASDLQMIKVPALRRQTLQHLATLLLAEPDATPEQWLNIKGIGPWTVNYAQMRGLGHSDIWLAGDLGVQKALARTGSCTTDTDTLAPWRSYATFQLWCQTGD</sequence>
<evidence type="ECO:0000256" key="8">
    <source>
        <dbReference type="ARBA" id="ARBA00022833"/>
    </source>
</evidence>
<evidence type="ECO:0000256" key="10">
    <source>
        <dbReference type="ARBA" id="ARBA00023125"/>
    </source>
</evidence>
<dbReference type="EMBL" id="LAHO01000014">
    <property type="protein sequence ID" value="KKO44688.1"/>
    <property type="molecule type" value="Genomic_DNA"/>
</dbReference>
<dbReference type="GO" id="GO:0006307">
    <property type="term" value="P:DNA alkylation repair"/>
    <property type="evidence" value="ECO:0007669"/>
    <property type="project" value="TreeGrafter"/>
</dbReference>
<dbReference type="GO" id="GO:0032993">
    <property type="term" value="C:protein-DNA complex"/>
    <property type="evidence" value="ECO:0007669"/>
    <property type="project" value="TreeGrafter"/>
</dbReference>
<evidence type="ECO:0000256" key="13">
    <source>
        <dbReference type="ARBA" id="ARBA00023204"/>
    </source>
</evidence>
<dbReference type="InterPro" id="IPR003265">
    <property type="entry name" value="HhH-GPD_domain"/>
</dbReference>
<dbReference type="InterPro" id="IPR018060">
    <property type="entry name" value="HTH_AraC"/>
</dbReference>
<keyword evidence="5" id="KW-0808">Transferase</keyword>
<evidence type="ECO:0000313" key="16">
    <source>
        <dbReference type="Proteomes" id="UP000034228"/>
    </source>
</evidence>
<evidence type="ECO:0000256" key="3">
    <source>
        <dbReference type="ARBA" id="ARBA00012000"/>
    </source>
</evidence>
<accession>A0A0M2V694</accession>
<dbReference type="Gene3D" id="1.10.1670.10">
    <property type="entry name" value="Helix-hairpin-Helix base-excision DNA repair enzymes (C-terminal)"/>
    <property type="match status" value="1"/>
</dbReference>
<dbReference type="GO" id="GO:0008168">
    <property type="term" value="F:methyltransferase activity"/>
    <property type="evidence" value="ECO:0007669"/>
    <property type="project" value="UniProtKB-KW"/>
</dbReference>
<dbReference type="PROSITE" id="PS01124">
    <property type="entry name" value="HTH_ARAC_FAMILY_2"/>
    <property type="match status" value="1"/>
</dbReference>
<keyword evidence="10" id="KW-0238">DNA-binding</keyword>
<dbReference type="Gene3D" id="3.30.310.20">
    <property type="entry name" value="DNA-3-methyladenine glycosylase AlkA, N-terminal domain"/>
    <property type="match status" value="1"/>
</dbReference>
<gene>
    <name evidence="15" type="ORF">WG68_14150</name>
</gene>
<dbReference type="InterPro" id="IPR037046">
    <property type="entry name" value="AlkA_N_sf"/>
</dbReference>
<evidence type="ECO:0000256" key="12">
    <source>
        <dbReference type="ARBA" id="ARBA00023163"/>
    </source>
</evidence>
<evidence type="ECO:0000256" key="6">
    <source>
        <dbReference type="ARBA" id="ARBA00022723"/>
    </source>
</evidence>
<dbReference type="InterPro" id="IPR009057">
    <property type="entry name" value="Homeodomain-like_sf"/>
</dbReference>
<dbReference type="InterPro" id="IPR023170">
    <property type="entry name" value="HhH_base_excis_C"/>
</dbReference>
<keyword evidence="8" id="KW-0862">Zinc</keyword>
<dbReference type="GO" id="GO:0032131">
    <property type="term" value="F:alkylated DNA binding"/>
    <property type="evidence" value="ECO:0007669"/>
    <property type="project" value="TreeGrafter"/>
</dbReference>
<dbReference type="InterPro" id="IPR004026">
    <property type="entry name" value="Ada_DNA_repair_Zn-bd"/>
</dbReference>
<dbReference type="SUPFAM" id="SSF57884">
    <property type="entry name" value="Ada DNA repair protein, N-terminal domain (N-Ada 10)"/>
    <property type="match status" value="1"/>
</dbReference>
<dbReference type="Gene3D" id="1.10.340.30">
    <property type="entry name" value="Hypothetical protein, domain 2"/>
    <property type="match status" value="1"/>
</dbReference>
<evidence type="ECO:0000256" key="9">
    <source>
        <dbReference type="ARBA" id="ARBA00023015"/>
    </source>
</evidence>
<dbReference type="CDD" id="cd00056">
    <property type="entry name" value="ENDO3c"/>
    <property type="match status" value="1"/>
</dbReference>
<dbReference type="GO" id="GO:0043565">
    <property type="term" value="F:sequence-specific DNA binding"/>
    <property type="evidence" value="ECO:0007669"/>
    <property type="project" value="InterPro"/>
</dbReference>
<dbReference type="Pfam" id="PF02805">
    <property type="entry name" value="Ada_Zn_binding"/>
    <property type="match status" value="1"/>
</dbReference>
<feature type="domain" description="HTH araC/xylS-type" evidence="14">
    <location>
        <begin position="94"/>
        <end position="192"/>
    </location>
</feature>
<dbReference type="InterPro" id="IPR011257">
    <property type="entry name" value="DNA_glycosylase"/>
</dbReference>
<dbReference type="SMART" id="SM00342">
    <property type="entry name" value="HTH_ARAC"/>
    <property type="match status" value="1"/>
</dbReference>
<evidence type="ECO:0000256" key="5">
    <source>
        <dbReference type="ARBA" id="ARBA00022679"/>
    </source>
</evidence>
<dbReference type="PANTHER" id="PTHR43003">
    <property type="entry name" value="DNA-3-METHYLADENINE GLYCOSYLASE"/>
    <property type="match status" value="1"/>
</dbReference>
<dbReference type="GO" id="GO:0008725">
    <property type="term" value="F:DNA-3-methyladenine glycosylase activity"/>
    <property type="evidence" value="ECO:0007669"/>
    <property type="project" value="TreeGrafter"/>
</dbReference>
<organism evidence="15 16">
    <name type="scientific">Arsukibacterium ikkense</name>
    <dbReference type="NCBI Taxonomy" id="336831"/>
    <lineage>
        <taxon>Bacteria</taxon>
        <taxon>Pseudomonadati</taxon>
        <taxon>Pseudomonadota</taxon>
        <taxon>Gammaproteobacteria</taxon>
        <taxon>Chromatiales</taxon>
        <taxon>Chromatiaceae</taxon>
        <taxon>Arsukibacterium</taxon>
    </lineage>
</organism>
<keyword evidence="6" id="KW-0479">Metal-binding</keyword>
<dbReference type="SUPFAM" id="SSF46689">
    <property type="entry name" value="Homeodomain-like"/>
    <property type="match status" value="2"/>
</dbReference>
<evidence type="ECO:0000256" key="7">
    <source>
        <dbReference type="ARBA" id="ARBA00022763"/>
    </source>
</evidence>
<dbReference type="AlphaFoldDB" id="A0A0M2V694"/>
<keyword evidence="7" id="KW-0227">DNA damage</keyword>
<evidence type="ECO:0000313" key="15">
    <source>
        <dbReference type="EMBL" id="KKO44688.1"/>
    </source>
</evidence>
<dbReference type="PROSITE" id="PS00041">
    <property type="entry name" value="HTH_ARAC_FAMILY_1"/>
    <property type="match status" value="1"/>
</dbReference>
<comment type="catalytic activity">
    <reaction evidence="1">
        <text>Hydrolysis of alkylated DNA, releasing 3-methyladenine, 3-methylguanine, 7-methylguanine and 7-methyladenine.</text>
        <dbReference type="EC" id="3.2.2.21"/>
    </reaction>
</comment>
<evidence type="ECO:0000256" key="11">
    <source>
        <dbReference type="ARBA" id="ARBA00023159"/>
    </source>
</evidence>
<dbReference type="GO" id="GO:0043916">
    <property type="term" value="F:DNA-7-methylguanine glycosylase activity"/>
    <property type="evidence" value="ECO:0007669"/>
    <property type="project" value="TreeGrafter"/>
</dbReference>
<comment type="caution">
    <text evidence="15">The sequence shown here is derived from an EMBL/GenBank/DDBJ whole genome shotgun (WGS) entry which is preliminary data.</text>
</comment>
<evidence type="ECO:0000256" key="2">
    <source>
        <dbReference type="ARBA" id="ARBA00001947"/>
    </source>
</evidence>
<keyword evidence="13" id="KW-0234">DNA repair</keyword>
<keyword evidence="12" id="KW-0804">Transcription</keyword>
<dbReference type="InterPro" id="IPR035451">
    <property type="entry name" value="Ada-like_dom_sf"/>
</dbReference>
<evidence type="ECO:0000256" key="4">
    <source>
        <dbReference type="ARBA" id="ARBA00022603"/>
    </source>
</evidence>
<dbReference type="GO" id="GO:0005737">
    <property type="term" value="C:cytoplasm"/>
    <property type="evidence" value="ECO:0007669"/>
    <property type="project" value="TreeGrafter"/>
</dbReference>
<keyword evidence="4" id="KW-0489">Methyltransferase</keyword>
<dbReference type="Pfam" id="PF12833">
    <property type="entry name" value="HTH_18"/>
    <property type="match status" value="1"/>
</dbReference>
<dbReference type="Gene3D" id="3.40.10.10">
    <property type="entry name" value="DNA Methylphosphotriester Repair Domain"/>
    <property type="match status" value="1"/>
</dbReference>
<dbReference type="InterPro" id="IPR051912">
    <property type="entry name" value="Alkylbase_DNA_Glycosylase/TA"/>
</dbReference>
<comment type="cofactor">
    <cofactor evidence="2">
        <name>Zn(2+)</name>
        <dbReference type="ChEBI" id="CHEBI:29105"/>
    </cofactor>
</comment>
<dbReference type="InterPro" id="IPR010316">
    <property type="entry name" value="AlkA_N"/>
</dbReference>
<dbReference type="GO" id="GO:0003700">
    <property type="term" value="F:DNA-binding transcription factor activity"/>
    <property type="evidence" value="ECO:0007669"/>
    <property type="project" value="InterPro"/>
</dbReference>
<dbReference type="SUPFAM" id="SSF55945">
    <property type="entry name" value="TATA-box binding protein-like"/>
    <property type="match status" value="1"/>
</dbReference>
<protein>
    <recommendedName>
        <fullName evidence="3">DNA-3-methyladenine glycosylase II</fullName>
        <ecNumber evidence="3">3.2.2.21</ecNumber>
    </recommendedName>
</protein>
<dbReference type="GO" id="GO:0006285">
    <property type="term" value="P:base-excision repair, AP site formation"/>
    <property type="evidence" value="ECO:0007669"/>
    <property type="project" value="TreeGrafter"/>
</dbReference>
<dbReference type="Pfam" id="PF06029">
    <property type="entry name" value="AlkA_N"/>
    <property type="match status" value="1"/>
</dbReference>
<evidence type="ECO:0000259" key="14">
    <source>
        <dbReference type="PROSITE" id="PS01124"/>
    </source>
</evidence>
<keyword evidence="11" id="KW-0010">Activator</keyword>
<reference evidence="15 16" key="1">
    <citation type="submission" date="2015-03" db="EMBL/GenBank/DDBJ databases">
        <title>Draft genome sequences of two protease-producing strains of Arsukibacterium isolated from two cold and alkaline environments.</title>
        <authorList>
            <person name="Lylloff J.E."/>
            <person name="Skov L.B."/>
            <person name="Jepsen M."/>
            <person name="Hallin P.F."/>
            <person name="Sorensen S.J."/>
            <person name="Stougaard P."/>
            <person name="Glaring M.A."/>
        </authorList>
    </citation>
    <scope>NUCLEOTIDE SEQUENCE [LARGE SCALE GENOMIC DNA]</scope>
    <source>
        <strain evidence="15 16">GCM72</strain>
    </source>
</reference>
<dbReference type="EC" id="3.2.2.21" evidence="3"/>
<keyword evidence="16" id="KW-1185">Reference proteome</keyword>
<dbReference type="Proteomes" id="UP000034228">
    <property type="component" value="Unassembled WGS sequence"/>
</dbReference>
<name>A0A0M2V694_9GAMM</name>
<dbReference type="SMART" id="SM00478">
    <property type="entry name" value="ENDO3c"/>
    <property type="match status" value="1"/>
</dbReference>
<dbReference type="STRING" id="336831.WG68_14150"/>
<dbReference type="PANTHER" id="PTHR43003:SF13">
    <property type="entry name" value="DNA-3-METHYLADENINE GLYCOSYLASE 2"/>
    <property type="match status" value="1"/>
</dbReference>
<dbReference type="Gene3D" id="1.10.10.60">
    <property type="entry name" value="Homeodomain-like"/>
    <property type="match status" value="2"/>
</dbReference>
<dbReference type="SUPFAM" id="SSF48150">
    <property type="entry name" value="DNA-glycosylase"/>
    <property type="match status" value="1"/>
</dbReference>
<dbReference type="SMART" id="SM01009">
    <property type="entry name" value="AlkA_N"/>
    <property type="match status" value="1"/>
</dbReference>
<dbReference type="GO" id="GO:0032259">
    <property type="term" value="P:methylation"/>
    <property type="evidence" value="ECO:0007669"/>
    <property type="project" value="UniProtKB-KW"/>
</dbReference>
<dbReference type="InterPro" id="IPR018062">
    <property type="entry name" value="HTH_AraC-typ_CS"/>
</dbReference>
<dbReference type="GO" id="GO:0008270">
    <property type="term" value="F:zinc ion binding"/>
    <property type="evidence" value="ECO:0007669"/>
    <property type="project" value="InterPro"/>
</dbReference>
<evidence type="ECO:0000256" key="1">
    <source>
        <dbReference type="ARBA" id="ARBA00000086"/>
    </source>
</evidence>
<proteinExistence type="predicted"/>